<name>A0A164PJ44_9CRUS</name>
<dbReference type="Proteomes" id="UP000076858">
    <property type="component" value="Unassembled WGS sequence"/>
</dbReference>
<gene>
    <name evidence="1" type="ORF">APZ42_029402</name>
</gene>
<evidence type="ECO:0000313" key="2">
    <source>
        <dbReference type="Proteomes" id="UP000076858"/>
    </source>
</evidence>
<dbReference type="AlphaFoldDB" id="A0A164PJ44"/>
<organism evidence="1 2">
    <name type="scientific">Daphnia magna</name>
    <dbReference type="NCBI Taxonomy" id="35525"/>
    <lineage>
        <taxon>Eukaryota</taxon>
        <taxon>Metazoa</taxon>
        <taxon>Ecdysozoa</taxon>
        <taxon>Arthropoda</taxon>
        <taxon>Crustacea</taxon>
        <taxon>Branchiopoda</taxon>
        <taxon>Diplostraca</taxon>
        <taxon>Cladocera</taxon>
        <taxon>Anomopoda</taxon>
        <taxon>Daphniidae</taxon>
        <taxon>Daphnia</taxon>
    </lineage>
</organism>
<dbReference type="EMBL" id="LRGB01002580">
    <property type="protein sequence ID" value="KZS06879.1"/>
    <property type="molecule type" value="Genomic_DNA"/>
</dbReference>
<sequence>MFVTLTAQTNGTTLYRTALPASRCGSRNPVANQAEGSDCLE</sequence>
<comment type="caution">
    <text evidence="1">The sequence shown here is derived from an EMBL/GenBank/DDBJ whole genome shotgun (WGS) entry which is preliminary data.</text>
</comment>
<reference evidence="1 2" key="1">
    <citation type="submission" date="2016-03" db="EMBL/GenBank/DDBJ databases">
        <title>EvidentialGene: Evidence-directed Construction of Genes on Genomes.</title>
        <authorList>
            <person name="Gilbert D.G."/>
            <person name="Choi J.-H."/>
            <person name="Mockaitis K."/>
            <person name="Colbourne J."/>
            <person name="Pfrender M."/>
        </authorList>
    </citation>
    <scope>NUCLEOTIDE SEQUENCE [LARGE SCALE GENOMIC DNA]</scope>
    <source>
        <strain evidence="1 2">Xinb3</strain>
        <tissue evidence="1">Complete organism</tissue>
    </source>
</reference>
<accession>A0A164PJ44</accession>
<evidence type="ECO:0000313" key="1">
    <source>
        <dbReference type="EMBL" id="KZS06879.1"/>
    </source>
</evidence>
<keyword evidence="2" id="KW-1185">Reference proteome</keyword>
<proteinExistence type="predicted"/>
<protein>
    <submittedName>
        <fullName evidence="1">Uncharacterized protein</fullName>
    </submittedName>
</protein>